<feature type="region of interest" description="Disordered" evidence="1">
    <location>
        <begin position="662"/>
        <end position="702"/>
    </location>
</feature>
<dbReference type="EMBL" id="JAGHQM010001143">
    <property type="protein sequence ID" value="KAH0556313.1"/>
    <property type="molecule type" value="Genomic_DNA"/>
</dbReference>
<feature type="non-terminal residue" evidence="2">
    <location>
        <position position="702"/>
    </location>
</feature>
<dbReference type="Proteomes" id="UP000750711">
    <property type="component" value="Unassembled WGS sequence"/>
</dbReference>
<sequence length="702" mass="79309">MSGPVNFGDIVRAIEICVWIREKCFDPVNNAHIKYAEFKQDFLDLEQRLQQLQSAFEGARFQLEASDSSSHALIKLEAEELVGDFKSTLKDCKALLEKYVKLDRQNATVLDNAFWHVSTQGKVAELRRRIQSHTYKIWLVVQPVQLGLVTDIAANVNEIRELLMVHLVEVNQLPEIPSSLQTRFRDALIRDCPPRLSDPRHIPLKEGFDALSQHFRQSTVQAIGSGINPTVEQYLNLLKAHWLVEILSKSESFKQTRQGSLFRRIVEQVKQGIAEQYAREGISRWSEEALGALNDSAFAIWPEQRMGAPPAITEPTSREEKLAEMTLVPQYPYEKQDLVIFRVSYKTLRIVQSQTLRNQSLNQQVTEKIQTTLDLHFDGLVPRYTVAPSHEKKWCLQITDGKGAGSVVHELQGRGQALEFQRAFVDYEAVSCFEHVSCAVTYRPHGKVQSLFRTFVRDDQSTGHGEIQLWQWPVPADSNGPPVSTAAPPAVNDMRSTRSGSSRTAASRTFEGLDPSIVSIREGKDGGELVVAEMPPPPLLMAFAEKKSIYTILQTEVSDLEISESRPAESRTFRTVLRHHTKDPFTVRKLSVKESELGSWNILALILPGHPASTDKRNSAVGRLECTYLALDFTSTGEQERFELYFEAVLGQRLKQRKEFELGRRRAQIQSHKPGRGPAAETRSTRRLSTESSTLTRASRVS</sequence>
<protein>
    <submittedName>
        <fullName evidence="2">Uncharacterized protein</fullName>
    </submittedName>
</protein>
<accession>A0A9P8RM39</accession>
<evidence type="ECO:0000256" key="1">
    <source>
        <dbReference type="SAM" id="MobiDB-lite"/>
    </source>
</evidence>
<evidence type="ECO:0000313" key="2">
    <source>
        <dbReference type="EMBL" id="KAH0556313.1"/>
    </source>
</evidence>
<proteinExistence type="predicted"/>
<feature type="region of interest" description="Disordered" evidence="1">
    <location>
        <begin position="472"/>
        <end position="507"/>
    </location>
</feature>
<comment type="caution">
    <text evidence="2">The sequence shown here is derived from an EMBL/GenBank/DDBJ whole genome shotgun (WGS) entry which is preliminary data.</text>
</comment>
<feature type="compositionally biased region" description="Low complexity" evidence="1">
    <location>
        <begin position="497"/>
        <end position="507"/>
    </location>
</feature>
<gene>
    <name evidence="2" type="ORF">GP486_005761</name>
</gene>
<keyword evidence="3" id="KW-1185">Reference proteome</keyword>
<name>A0A9P8RM39_9PEZI</name>
<feature type="compositionally biased region" description="Low complexity" evidence="1">
    <location>
        <begin position="690"/>
        <end position="702"/>
    </location>
</feature>
<reference evidence="2" key="1">
    <citation type="submission" date="2021-03" db="EMBL/GenBank/DDBJ databases">
        <title>Comparative genomics and phylogenomic investigation of the class Geoglossomycetes provide insights into ecological specialization and systematics.</title>
        <authorList>
            <person name="Melie T."/>
            <person name="Pirro S."/>
            <person name="Miller A.N."/>
            <person name="Quandt A."/>
        </authorList>
    </citation>
    <scope>NUCLEOTIDE SEQUENCE</scope>
    <source>
        <strain evidence="2">CAQ_001_2017</strain>
    </source>
</reference>
<organism evidence="2 3">
    <name type="scientific">Trichoglossum hirsutum</name>
    <dbReference type="NCBI Taxonomy" id="265104"/>
    <lineage>
        <taxon>Eukaryota</taxon>
        <taxon>Fungi</taxon>
        <taxon>Dikarya</taxon>
        <taxon>Ascomycota</taxon>
        <taxon>Pezizomycotina</taxon>
        <taxon>Geoglossomycetes</taxon>
        <taxon>Geoglossales</taxon>
        <taxon>Geoglossaceae</taxon>
        <taxon>Trichoglossum</taxon>
    </lineage>
</organism>
<evidence type="ECO:0000313" key="3">
    <source>
        <dbReference type="Proteomes" id="UP000750711"/>
    </source>
</evidence>
<dbReference type="AlphaFoldDB" id="A0A9P8RM39"/>